<sequence length="281" mass="32247">MSMNQSMFVRMPEILGGAVCRVAPGERFYFPLHQHDGSSELLLIVEGEGDFRVDGNLYHAKAGSLMCYNRGIWHEELSSGDKFLAIYVGYKGLQLKGLPSDYLVGTERSAMIELNEYFVPIKQLFSEMITEWLSSLPESAAVANQLFGVLLGKLVRLLYYTGEDEVRKRPAKESVHMAKRFMEENYYTDVNLTMLANLTHTNAYHFIHVFKLETGLSPIQYLIRYRMEVAKQYLVTTRLSMTEIAEKVGYSSETYFQNLFKKTIGTSPGKYRSVYREGREE</sequence>
<evidence type="ECO:0000259" key="4">
    <source>
        <dbReference type="PROSITE" id="PS01124"/>
    </source>
</evidence>
<protein>
    <submittedName>
        <fullName evidence="5">AraC family transcriptional regulator</fullName>
    </submittedName>
</protein>
<dbReference type="InterPro" id="IPR020449">
    <property type="entry name" value="Tscrpt_reg_AraC-type_HTH"/>
</dbReference>
<dbReference type="Proteomes" id="UP001493487">
    <property type="component" value="Unassembled WGS sequence"/>
</dbReference>
<reference evidence="5 6" key="1">
    <citation type="journal article" date="2023" name="Genome Announc.">
        <title>Pan-Genome Analyses of the Genus Cohnella and Proposal of the Novel Species Cohnella silvisoli sp. nov., Isolated from Forest Soil.</title>
        <authorList>
            <person name="Wang C."/>
            <person name="Mao L."/>
            <person name="Bao G."/>
            <person name="Zhu H."/>
        </authorList>
    </citation>
    <scope>NUCLEOTIDE SEQUENCE [LARGE SCALE GENOMIC DNA]</scope>
    <source>
        <strain evidence="5 6">NL03-T5-1</strain>
    </source>
</reference>
<dbReference type="SUPFAM" id="SSF51182">
    <property type="entry name" value="RmlC-like cupins"/>
    <property type="match status" value="1"/>
</dbReference>
<dbReference type="PANTHER" id="PTHR43280:SF2">
    <property type="entry name" value="HTH-TYPE TRANSCRIPTIONAL REGULATOR EXSA"/>
    <property type="match status" value="1"/>
</dbReference>
<dbReference type="InterPro" id="IPR014710">
    <property type="entry name" value="RmlC-like_jellyroll"/>
</dbReference>
<dbReference type="RefSeq" id="WP_232186998.1">
    <property type="nucleotide sequence ID" value="NZ_JAIOAP010000010.1"/>
</dbReference>
<comment type="caution">
    <text evidence="5">The sequence shown here is derived from an EMBL/GenBank/DDBJ whole genome shotgun (WGS) entry which is preliminary data.</text>
</comment>
<dbReference type="PRINTS" id="PR00032">
    <property type="entry name" value="HTHARAC"/>
</dbReference>
<dbReference type="Pfam" id="PF07883">
    <property type="entry name" value="Cupin_2"/>
    <property type="match status" value="1"/>
</dbReference>
<accession>A0ABV1KW97</accession>
<dbReference type="InterPro" id="IPR018060">
    <property type="entry name" value="HTH_AraC"/>
</dbReference>
<dbReference type="InterPro" id="IPR013096">
    <property type="entry name" value="Cupin_2"/>
</dbReference>
<keyword evidence="1" id="KW-0805">Transcription regulation</keyword>
<dbReference type="PROSITE" id="PS01124">
    <property type="entry name" value="HTH_ARAC_FAMILY_2"/>
    <property type="match status" value="1"/>
</dbReference>
<dbReference type="Gene3D" id="1.10.10.60">
    <property type="entry name" value="Homeodomain-like"/>
    <property type="match status" value="2"/>
</dbReference>
<keyword evidence="3" id="KW-0804">Transcription</keyword>
<gene>
    <name evidence="5" type="ORF">QJS35_18505</name>
</gene>
<dbReference type="SMART" id="SM00342">
    <property type="entry name" value="HTH_ARAC"/>
    <property type="match status" value="1"/>
</dbReference>
<name>A0ABV1KW97_9BACL</name>
<dbReference type="EMBL" id="JASKHM010000011">
    <property type="protein sequence ID" value="MEQ4484393.1"/>
    <property type="molecule type" value="Genomic_DNA"/>
</dbReference>
<dbReference type="InterPro" id="IPR011051">
    <property type="entry name" value="RmlC_Cupin_sf"/>
</dbReference>
<dbReference type="SUPFAM" id="SSF46689">
    <property type="entry name" value="Homeodomain-like"/>
    <property type="match status" value="2"/>
</dbReference>
<keyword evidence="2" id="KW-0238">DNA-binding</keyword>
<dbReference type="PROSITE" id="PS00041">
    <property type="entry name" value="HTH_ARAC_FAMILY_1"/>
    <property type="match status" value="1"/>
</dbReference>
<evidence type="ECO:0000313" key="5">
    <source>
        <dbReference type="EMBL" id="MEQ4484393.1"/>
    </source>
</evidence>
<dbReference type="Gene3D" id="2.60.120.10">
    <property type="entry name" value="Jelly Rolls"/>
    <property type="match status" value="1"/>
</dbReference>
<evidence type="ECO:0000256" key="1">
    <source>
        <dbReference type="ARBA" id="ARBA00023015"/>
    </source>
</evidence>
<feature type="domain" description="HTH araC/xylS-type" evidence="4">
    <location>
        <begin position="176"/>
        <end position="274"/>
    </location>
</feature>
<dbReference type="InterPro" id="IPR009057">
    <property type="entry name" value="Homeodomain-like_sf"/>
</dbReference>
<evidence type="ECO:0000256" key="2">
    <source>
        <dbReference type="ARBA" id="ARBA00023125"/>
    </source>
</evidence>
<dbReference type="InterPro" id="IPR018062">
    <property type="entry name" value="HTH_AraC-typ_CS"/>
</dbReference>
<proteinExistence type="predicted"/>
<dbReference type="PANTHER" id="PTHR43280">
    <property type="entry name" value="ARAC-FAMILY TRANSCRIPTIONAL REGULATOR"/>
    <property type="match status" value="1"/>
</dbReference>
<organism evidence="5 6">
    <name type="scientific">Cohnella silvisoli</name>
    <dbReference type="NCBI Taxonomy" id="2873699"/>
    <lineage>
        <taxon>Bacteria</taxon>
        <taxon>Bacillati</taxon>
        <taxon>Bacillota</taxon>
        <taxon>Bacilli</taxon>
        <taxon>Bacillales</taxon>
        <taxon>Paenibacillaceae</taxon>
        <taxon>Cohnella</taxon>
    </lineage>
</organism>
<evidence type="ECO:0000313" key="6">
    <source>
        <dbReference type="Proteomes" id="UP001493487"/>
    </source>
</evidence>
<keyword evidence="6" id="KW-1185">Reference proteome</keyword>
<dbReference type="Pfam" id="PF12833">
    <property type="entry name" value="HTH_18"/>
    <property type="match status" value="1"/>
</dbReference>
<evidence type="ECO:0000256" key="3">
    <source>
        <dbReference type="ARBA" id="ARBA00023163"/>
    </source>
</evidence>